<evidence type="ECO:0000259" key="13">
    <source>
        <dbReference type="Pfam" id="PF10443"/>
    </source>
</evidence>
<comment type="subcellular location">
    <subcellularLocation>
        <location evidence="1 10">Mitochondrion inner membrane</location>
        <topology evidence="1 10">Single-pass membrane protein</topology>
    </subcellularLocation>
</comment>
<dbReference type="PANTHER" id="PTHR32198:SF2">
    <property type="entry name" value="MITOCHONDRIAL ESCAPE PROTEIN 2"/>
    <property type="match status" value="1"/>
</dbReference>
<keyword evidence="6" id="KW-1133">Transmembrane helix</keyword>
<keyword evidence="4" id="KW-0812">Transmembrane</keyword>
<reference evidence="14 15" key="1">
    <citation type="submission" date="2014-04" db="EMBL/GenBank/DDBJ databases">
        <authorList>
            <consortium name="DOE Joint Genome Institute"/>
            <person name="Kuo A."/>
            <person name="Zuccaro A."/>
            <person name="Kohler A."/>
            <person name="Nagy L.G."/>
            <person name="Floudas D."/>
            <person name="Copeland A."/>
            <person name="Barry K.W."/>
            <person name="Cichocki N."/>
            <person name="Veneault-Fourrey C."/>
            <person name="LaButti K."/>
            <person name="Lindquist E.A."/>
            <person name="Lipzen A."/>
            <person name="Lundell T."/>
            <person name="Morin E."/>
            <person name="Murat C."/>
            <person name="Sun H."/>
            <person name="Tunlid A."/>
            <person name="Henrissat B."/>
            <person name="Grigoriev I.V."/>
            <person name="Hibbett D.S."/>
            <person name="Martin F."/>
            <person name="Nordberg H.P."/>
            <person name="Cantor M.N."/>
            <person name="Hua S.X."/>
        </authorList>
    </citation>
    <scope>NUCLEOTIDE SEQUENCE [LARGE SCALE GENOMIC DNA]</scope>
    <source>
        <strain evidence="14 15">MAFF 305830</strain>
    </source>
</reference>
<dbReference type="OrthoDB" id="10267654at2759"/>
<evidence type="ECO:0000256" key="5">
    <source>
        <dbReference type="ARBA" id="ARBA00022792"/>
    </source>
</evidence>
<keyword evidence="8" id="KW-0472">Membrane</keyword>
<dbReference type="Pfam" id="PF10443">
    <property type="entry name" value="RNA12"/>
    <property type="match status" value="1"/>
</dbReference>
<dbReference type="Proteomes" id="UP000054097">
    <property type="component" value="Unassembled WGS sequence"/>
</dbReference>
<dbReference type="Gene3D" id="3.40.50.300">
    <property type="entry name" value="P-loop containing nucleotide triphosphate hydrolases"/>
    <property type="match status" value="1"/>
</dbReference>
<dbReference type="GO" id="GO:0006397">
    <property type="term" value="P:mRNA processing"/>
    <property type="evidence" value="ECO:0007669"/>
    <property type="project" value="UniProtKB-UniRule"/>
</dbReference>
<keyword evidence="11" id="KW-0175">Coiled coil</keyword>
<dbReference type="InterPro" id="IPR027417">
    <property type="entry name" value="P-loop_NTPase"/>
</dbReference>
<dbReference type="EMBL" id="KN824281">
    <property type="protein sequence ID" value="KIM31780.1"/>
    <property type="molecule type" value="Genomic_DNA"/>
</dbReference>
<evidence type="ECO:0000256" key="6">
    <source>
        <dbReference type="ARBA" id="ARBA00022989"/>
    </source>
</evidence>
<evidence type="ECO:0000313" key="14">
    <source>
        <dbReference type="EMBL" id="KIM31780.1"/>
    </source>
</evidence>
<protein>
    <recommendedName>
        <fullName evidence="3 10">Mitochondrial escape protein 2</fullName>
    </recommendedName>
</protein>
<reference evidence="15" key="2">
    <citation type="submission" date="2015-01" db="EMBL/GenBank/DDBJ databases">
        <title>Evolutionary Origins and Diversification of the Mycorrhizal Mutualists.</title>
        <authorList>
            <consortium name="DOE Joint Genome Institute"/>
            <consortium name="Mycorrhizal Genomics Consortium"/>
            <person name="Kohler A."/>
            <person name="Kuo A."/>
            <person name="Nagy L.G."/>
            <person name="Floudas D."/>
            <person name="Copeland A."/>
            <person name="Barry K.W."/>
            <person name="Cichocki N."/>
            <person name="Veneault-Fourrey C."/>
            <person name="LaButti K."/>
            <person name="Lindquist E.A."/>
            <person name="Lipzen A."/>
            <person name="Lundell T."/>
            <person name="Morin E."/>
            <person name="Murat C."/>
            <person name="Riley R."/>
            <person name="Ohm R."/>
            <person name="Sun H."/>
            <person name="Tunlid A."/>
            <person name="Henrissat B."/>
            <person name="Grigoriev I.V."/>
            <person name="Hibbett D.S."/>
            <person name="Martin F."/>
        </authorList>
    </citation>
    <scope>NUCLEOTIDE SEQUENCE [LARGE SCALE GENOMIC DNA]</scope>
    <source>
        <strain evidence="15">MAFF 305830</strain>
    </source>
</reference>
<feature type="domain" description="Mitochondrial escape protein 2 C-terminal" evidence="13">
    <location>
        <begin position="328"/>
        <end position="886"/>
    </location>
</feature>
<evidence type="ECO:0000256" key="4">
    <source>
        <dbReference type="ARBA" id="ARBA00022692"/>
    </source>
</evidence>
<evidence type="ECO:0000313" key="15">
    <source>
        <dbReference type="Proteomes" id="UP000054097"/>
    </source>
</evidence>
<gene>
    <name evidence="14" type="ORF">M408DRAFT_327216</name>
</gene>
<evidence type="ECO:0000256" key="9">
    <source>
        <dbReference type="ARBA" id="ARBA00025276"/>
    </source>
</evidence>
<accession>A0A0C3B4K7</accession>
<comment type="function">
    <text evidence="9 10">Plays a role in maintaining the mitochondrial genome and in controlling the mtDNA escape. Involved in the regulation of mtDNA nucleotide structure and number. May have a dispensable role in early maturation of pre-rRNA.</text>
</comment>
<feature type="region of interest" description="Disordered" evidence="12">
    <location>
        <begin position="538"/>
        <end position="566"/>
    </location>
</feature>
<dbReference type="InterPro" id="IPR018850">
    <property type="entry name" value="Mt_escape_2_C"/>
</dbReference>
<dbReference type="SUPFAM" id="SSF52540">
    <property type="entry name" value="P-loop containing nucleoside triphosphate hydrolases"/>
    <property type="match status" value="1"/>
</dbReference>
<keyword evidence="5 10" id="KW-0999">Mitochondrion inner membrane</keyword>
<keyword evidence="10" id="KW-0694">RNA-binding</keyword>
<dbReference type="SUPFAM" id="SSF54928">
    <property type="entry name" value="RNA-binding domain, RBD"/>
    <property type="match status" value="1"/>
</dbReference>
<evidence type="ECO:0000256" key="1">
    <source>
        <dbReference type="ARBA" id="ARBA00004434"/>
    </source>
</evidence>
<dbReference type="STRING" id="933852.A0A0C3B4K7"/>
<evidence type="ECO:0000256" key="12">
    <source>
        <dbReference type="SAM" id="MobiDB-lite"/>
    </source>
</evidence>
<evidence type="ECO:0000256" key="10">
    <source>
        <dbReference type="RuleBase" id="RU367108"/>
    </source>
</evidence>
<evidence type="ECO:0000256" key="3">
    <source>
        <dbReference type="ARBA" id="ARBA00020222"/>
    </source>
</evidence>
<dbReference type="InterPro" id="IPR039627">
    <property type="entry name" value="Yme2_C"/>
</dbReference>
<name>A0A0C3B4K7_SERVB</name>
<evidence type="ECO:0000256" key="2">
    <source>
        <dbReference type="ARBA" id="ARBA00010320"/>
    </source>
</evidence>
<keyword evidence="15" id="KW-1185">Reference proteome</keyword>
<proteinExistence type="inferred from homology"/>
<keyword evidence="7 10" id="KW-0496">Mitochondrion</keyword>
<sequence>MAPTRSEDAPQIVEKTGTLFVDSIFPIQLGIWDIRHFFARHRKDQILASLQATMDQIHTSGFRVEKLEPRIKDGGAFVKFKYTEPTQAEGSDVPLEETPSLEAEIKKRVHEIGGIETWMGNKGGDVWLVRGKPWKEDMRRYAANTVKVYFEGPDIYQETLYALMRPYGQIADITNPVPVPAGTLRFSTVQFSSPRSATRAHNCVHGFTLVDDPAIAGQSSSGKPTRLATVYERKLKWQSAKDWIGGHPRIVGPIVLFLIGTLSYVIFDPIRTIAVQAKVMEWLDYKEFRVIKWLRHNTLDRIPFFRKQDSKSGSPASTGASESLWQDRKEAEHALRSYLHEIPSTIAFVHGPQGSGKTSMLNRALKNANRRTLVIDCEPLNKARSDADVINGLAQQTGYWPVFTWLNNFTNLLDLASVGLIGQKTGLASSVETQLKEILEVVGNALKGVSARHKEIERTKELARNLTEHAEKKKSDVADKTTEVMSHDGRVDALAGSGIIGELGVGDERMTEKDQDGKVKSSSTIRNTIDKAKAVLGANKEAVQKESEATDEPGSDTSKTGWKGNPVTAVQGVVQEVVKDTKQGAEKLLTVTKDQLGLSKQEPESSQSERTYKERTEIDEEIQALPVVVIKNFASKTSLTDELVNVLAEWAAGLADGGVAHVVVMSDNRDNGRRLEKALPTKPLTSIALNDADPASALSFVQDKLRQYGVSSALTKDQMLQIDRLGGRSSDLEALCHKVKNGMPVEMAVEDIITRGVGELRKSAFGEIEDAGSMAWSREQVFFILKSLAKSDELPYYDVLVDFPFKGDEAALRSMEHSELISITTQDGRPSTIRPGKPVYRYVFQKLVNDTIFRSIQDIALNEKAIASAESTIRKCEEELLTLEKIKPLDSGVFSSGATRQRANFLLQKLHEAETKIEKLEASNATLKKNLKLP</sequence>
<dbReference type="PANTHER" id="PTHR32198">
    <property type="entry name" value="MITOCHONDRIAL ESCAPE PROTEIN 2"/>
    <property type="match status" value="1"/>
</dbReference>
<dbReference type="AlphaFoldDB" id="A0A0C3B4K7"/>
<organism evidence="14 15">
    <name type="scientific">Serendipita vermifera MAFF 305830</name>
    <dbReference type="NCBI Taxonomy" id="933852"/>
    <lineage>
        <taxon>Eukaryota</taxon>
        <taxon>Fungi</taxon>
        <taxon>Dikarya</taxon>
        <taxon>Basidiomycota</taxon>
        <taxon>Agaricomycotina</taxon>
        <taxon>Agaricomycetes</taxon>
        <taxon>Sebacinales</taxon>
        <taxon>Serendipitaceae</taxon>
        <taxon>Serendipita</taxon>
    </lineage>
</organism>
<dbReference type="GO" id="GO:0005743">
    <property type="term" value="C:mitochondrial inner membrane"/>
    <property type="evidence" value="ECO:0007669"/>
    <property type="project" value="UniProtKB-SubCell"/>
</dbReference>
<dbReference type="GO" id="GO:0003723">
    <property type="term" value="F:RNA binding"/>
    <property type="evidence" value="ECO:0007669"/>
    <property type="project" value="UniProtKB-UniRule"/>
</dbReference>
<evidence type="ECO:0000256" key="11">
    <source>
        <dbReference type="SAM" id="Coils"/>
    </source>
</evidence>
<comment type="similarity">
    <text evidence="2 10">Belongs to the YME2 family.</text>
</comment>
<evidence type="ECO:0000256" key="7">
    <source>
        <dbReference type="ARBA" id="ARBA00023128"/>
    </source>
</evidence>
<keyword evidence="10" id="KW-0507">mRNA processing</keyword>
<feature type="coiled-coil region" evidence="11">
    <location>
        <begin position="859"/>
        <end position="930"/>
    </location>
</feature>
<dbReference type="InterPro" id="IPR035979">
    <property type="entry name" value="RBD_domain_sf"/>
</dbReference>
<dbReference type="HOGENOM" id="CLU_007861_1_0_1"/>
<evidence type="ECO:0000256" key="8">
    <source>
        <dbReference type="ARBA" id="ARBA00023136"/>
    </source>
</evidence>